<feature type="transmembrane region" description="Helical" evidence="8">
    <location>
        <begin position="402"/>
        <end position="420"/>
    </location>
</feature>
<feature type="transmembrane region" description="Helical" evidence="8">
    <location>
        <begin position="1089"/>
        <end position="1112"/>
    </location>
</feature>
<keyword evidence="3 8" id="KW-1133">Transmembrane helix</keyword>
<dbReference type="PANTHER" id="PTHR10037:SF62">
    <property type="entry name" value="SODIUM CHANNEL PROTEIN 60E"/>
    <property type="match status" value="1"/>
</dbReference>
<dbReference type="FunFam" id="1.10.287.70:FF:000117">
    <property type="entry name" value="Voltage-gated Ca2+ channel, alpha subunit"/>
    <property type="match status" value="1"/>
</dbReference>
<feature type="transmembrane region" description="Helical" evidence="8">
    <location>
        <begin position="105"/>
        <end position="124"/>
    </location>
</feature>
<dbReference type="GO" id="GO:0046872">
    <property type="term" value="F:metal ion binding"/>
    <property type="evidence" value="ECO:0007669"/>
    <property type="project" value="UniProtKB-KW"/>
</dbReference>
<feature type="domain" description="Ion transport" evidence="9">
    <location>
        <begin position="685"/>
        <end position="1047"/>
    </location>
</feature>
<reference evidence="11 12" key="1">
    <citation type="submission" date="2008-07" db="EMBL/GenBank/DDBJ databases">
        <authorList>
            <person name="El-Sayed N."/>
            <person name="Caler E."/>
            <person name="Inman J."/>
            <person name="Amedeo P."/>
            <person name="Hass B."/>
            <person name="Wortman J."/>
        </authorList>
    </citation>
    <scope>NUCLEOTIDE SEQUENCE [LARGE SCALE GENOMIC DNA]</scope>
    <source>
        <strain evidence="12">ATCC 50983 / TXsc</strain>
    </source>
</reference>
<gene>
    <name evidence="11" type="ORF">Pmar_PMAR010254</name>
</gene>
<keyword evidence="6" id="KW-0406">Ion transport</keyword>
<dbReference type="InterPro" id="IPR005821">
    <property type="entry name" value="Ion_trans_dom"/>
</dbReference>
<evidence type="ECO:0000256" key="1">
    <source>
        <dbReference type="ARBA" id="ARBA00004141"/>
    </source>
</evidence>
<feature type="domain" description="Ion transport" evidence="9">
    <location>
        <begin position="65"/>
        <end position="238"/>
    </location>
</feature>
<sequence length="1809" mass="204646">MPKEYFSFQLLGQKVSCEKTLDPFGIYHQVLVDAGGKQKRLCENSCFIFPIRSKFRLFTIWMVEWKWFQRFILSLIVLNSILIAIEDKRDPDNRRNEIGAFADSLLLAFFTIECLLKIVAWGLIREKSTYLTDGWNWLDFIVVVTGLLSVVNLGGDTDLSVLRVFRVLRPLRSLTVLKEMKLLVNTVLLSIPRLANVAGTAVFILLVFGILGTNFWGGVLERRCRLTPYPILIEAATGAVQHALPVLNGSQEYCWEWEVDTAQSRGPNGVSPSSVHDKWYSASSMRRRRQDGISLVSNAFKASKMKGGGMTEMESRIAEKKRTFYTSTPADASSSVTVMMRVMELESSAHPIVVKIRYLVISEWFVNVIMFFITANVIVMMFDSYPPPPYRLTNTVTVLNQVFTVVFVVEFVLLHIALGPRRYWRKLATAFDGFIVITSILELFLANGSTVMTALRGFRLLRIFKLAKKWTSFRVLLKSIAHTVNSMGNFCVLLGLMMFVFTLMGMSLFATKLRMGEDGKKIPDELLLPWPKSQCPGGGYDCVPRSHFDTLLWSFITVFQILTGENWNAIMYDAVLAVGWGAVVFFIALVIFGQSVILNLFLAILMSKFEESSATIRERELARARSRSQLSAFLRDRRKTNGALPSDEASSPESQLESPSPRSLISPYSEGMQAQGQDDHHDEEVLEALRVISRNPNLRLVVNTLFRILPELCNLLIVGGLFFLIFGLFGLSYFKGKFYTCQVGDPSTRGVVEWQYEDRRSVIVTPMCLDQTLGHLTLATGFSEGLTGSAALQCADSVPWSRQTPDTPVCVASCATATPSDKSAACPSPLTLDTYPSVCSLNPGASSRRLGHSGEHRQLQSAAASIGGSEWLASMEKSIMPCDKCSVHYCTGELQPSEKKTASCRDECEHHPYYCADVCADNVFEGGECEACLEACTSACECPQFCKAVIKDAANCVEQGGQWLNLHQHFDNIAVSMMTLFEISTTEGWVDVMYAGTDATEVYGQPRRDHAELWGLFFVLFMLIGSLFILNLCVGVIVDNFNKIKAQGRSLFLTQTQQKWIELQKQLYTKKIYLEFAHVKDLPVKRRKMYFFCTSSKFETFIMTCILLNTAVTGMKMFPPPSDAYNTTLATLNYIFAFIFTAEAALKLYATRWWYFYDSWNCFDFVCVVATAIGILVDLLSTVTIGTLMSAIRIFRIARLFRLVRFAKGLNQLFIAFVLSIPKLFNVAILLLLLLFLFTVLGVRLFGATQLSGSHDDHANFRNFYRGFMTLVRCMTGEGWNEIMHSLAKDSEFFGLVLHRPCVNDFHITADNYAQLQEKCLIDHPVQCGSPFSFLFFISYTCIITFVVLNLVIAVILEGFEDSTKSDEKNVVNKCIDVWKQFDPHYDMELPIDSAVRPTEIVFMETVNSELMRDNPVLRKKMMRFRLERGGGTLYRSIPLKQAAFIRMQIDSKGKLMHDALAEMRLKLFGSPWSPPYWMKAGNHKMIGSPLSCLKKDKKYKQVWADYFVRWIQAYEKKNIPIWGVTQQNEPQFYFNFWWEACSFSAAEQRDFIRDYLGPTLNRTFGGRIKLMFMDFVKEFLMDVSDVVLRDTKAAQYIYGAGVHWYGFDQVYELERFKANYGSRYALLGTEASTCNWDTYFFNTPWKRAARYVHGVIVDFIHGGATGWVDWNLLLDQEAEHDNRGGPNHAGNNCFAHIHIDDANQLVIHPSYYAFGHITKFVAPGARMVTSLTVSESKLSSIFTIDTLEAVAFVNEAKTELEVIVLTSEEEDIPDLIIEVQLPDGKYQTVHVGKVPAFSVTTVLLPVTF</sequence>
<dbReference type="EMBL" id="GG670562">
    <property type="protein sequence ID" value="EER20509.1"/>
    <property type="molecule type" value="Genomic_DNA"/>
</dbReference>
<dbReference type="Gene3D" id="3.20.20.80">
    <property type="entry name" value="Glycosidases"/>
    <property type="match status" value="1"/>
</dbReference>
<evidence type="ECO:0000256" key="5">
    <source>
        <dbReference type="PIRSR" id="PIRSR602077-1"/>
    </source>
</evidence>
<dbReference type="Pfam" id="PF00520">
    <property type="entry name" value="Ion_trans"/>
    <property type="match status" value="4"/>
</dbReference>
<dbReference type="InParanoid" id="C5K587"/>
<feature type="transmembrane region" description="Helical" evidence="8">
    <location>
        <begin position="364"/>
        <end position="382"/>
    </location>
</feature>
<dbReference type="FunFam" id="1.20.120.350:FF:000095">
    <property type="entry name" value="Voltage-gated Ca2+ channel, alpha subunit"/>
    <property type="match status" value="1"/>
</dbReference>
<evidence type="ECO:0000259" key="9">
    <source>
        <dbReference type="Pfam" id="PF00520"/>
    </source>
</evidence>
<dbReference type="GO" id="GO:0005891">
    <property type="term" value="C:voltage-gated calcium channel complex"/>
    <property type="evidence" value="ECO:0007669"/>
    <property type="project" value="InterPro"/>
</dbReference>
<keyword evidence="5 6" id="KW-0106">Calcium</keyword>
<dbReference type="RefSeq" id="XP_002788713.1">
    <property type="nucleotide sequence ID" value="XM_002788667.1"/>
</dbReference>
<keyword evidence="6" id="KW-0813">Transport</keyword>
<dbReference type="OMA" id="ITIVEWR"/>
<feature type="region of interest" description="Disordered" evidence="7">
    <location>
        <begin position="641"/>
        <end position="679"/>
    </location>
</feature>
<keyword evidence="4 8" id="KW-0472">Membrane</keyword>
<dbReference type="Gene3D" id="1.20.120.350">
    <property type="entry name" value="Voltage-gated potassium channels. Chain C"/>
    <property type="match status" value="3"/>
</dbReference>
<evidence type="ECO:0000256" key="8">
    <source>
        <dbReference type="SAM" id="Phobius"/>
    </source>
</evidence>
<keyword evidence="6" id="KW-0407">Ion channel</keyword>
<feature type="transmembrane region" description="Helical" evidence="8">
    <location>
        <begin position="712"/>
        <end position="734"/>
    </location>
</feature>
<feature type="transmembrane region" description="Helical" evidence="8">
    <location>
        <begin position="201"/>
        <end position="220"/>
    </location>
</feature>
<dbReference type="PRINTS" id="PR00167">
    <property type="entry name" value="CACHANNEL"/>
</dbReference>
<evidence type="ECO:0000256" key="2">
    <source>
        <dbReference type="ARBA" id="ARBA00022692"/>
    </source>
</evidence>
<keyword evidence="2 8" id="KW-0812">Transmembrane</keyword>
<dbReference type="InterPro" id="IPR033453">
    <property type="entry name" value="Glyco_hydro_30_TIM-barrel"/>
</dbReference>
<dbReference type="InterPro" id="IPR027359">
    <property type="entry name" value="Volt_channel_dom_sf"/>
</dbReference>
<feature type="transmembrane region" description="Helical" evidence="8">
    <location>
        <begin position="1154"/>
        <end position="1177"/>
    </location>
</feature>
<keyword evidence="6" id="KW-0107">Calcium channel</keyword>
<dbReference type="Gene3D" id="1.10.287.70">
    <property type="match status" value="4"/>
</dbReference>
<feature type="compositionally biased region" description="Low complexity" evidence="7">
    <location>
        <begin position="648"/>
        <end position="663"/>
    </location>
</feature>
<dbReference type="InterPro" id="IPR017853">
    <property type="entry name" value="GH"/>
</dbReference>
<keyword evidence="6" id="KW-0109">Calcium transport</keyword>
<dbReference type="GeneID" id="9054057"/>
<feature type="transmembrane region" description="Helical" evidence="8">
    <location>
        <begin position="136"/>
        <end position="155"/>
    </location>
</feature>
<dbReference type="SUPFAM" id="SSF51445">
    <property type="entry name" value="(Trans)glycosidases"/>
    <property type="match status" value="1"/>
</dbReference>
<accession>C5K587</accession>
<evidence type="ECO:0000256" key="6">
    <source>
        <dbReference type="RuleBase" id="RU003808"/>
    </source>
</evidence>
<evidence type="ECO:0000313" key="12">
    <source>
        <dbReference type="Proteomes" id="UP000007800"/>
    </source>
</evidence>
<dbReference type="PANTHER" id="PTHR10037">
    <property type="entry name" value="VOLTAGE-GATED CATION CHANNEL CALCIUM AND SODIUM"/>
    <property type="match status" value="1"/>
</dbReference>
<feature type="binding site" evidence="5">
    <location>
        <position position="987"/>
    </location>
    <ligand>
        <name>Ca(2+)</name>
        <dbReference type="ChEBI" id="CHEBI:29108"/>
    </ligand>
</feature>
<dbReference type="GO" id="GO:0005248">
    <property type="term" value="F:voltage-gated sodium channel activity"/>
    <property type="evidence" value="ECO:0007669"/>
    <property type="project" value="TreeGrafter"/>
</dbReference>
<feature type="transmembrane region" description="Helical" evidence="8">
    <location>
        <begin position="1334"/>
        <end position="1357"/>
    </location>
</feature>
<protein>
    <submittedName>
        <fullName evidence="11">Voltage-gated cation channel, putative</fullName>
    </submittedName>
</protein>
<comment type="subcellular location">
    <subcellularLocation>
        <location evidence="1 6">Membrane</location>
        <topology evidence="1 6">Multi-pass membrane protein</topology>
    </subcellularLocation>
</comment>
<keyword evidence="12" id="KW-1185">Reference proteome</keyword>
<dbReference type="Pfam" id="PF02055">
    <property type="entry name" value="Glyco_hydro_30"/>
    <property type="match status" value="1"/>
</dbReference>
<feature type="domain" description="Ion transport" evidence="9">
    <location>
        <begin position="363"/>
        <end position="612"/>
    </location>
</feature>
<feature type="transmembrane region" description="Helical" evidence="8">
    <location>
        <begin position="582"/>
        <end position="605"/>
    </location>
</feature>
<feature type="transmembrane region" description="Helical" evidence="8">
    <location>
        <begin position="67"/>
        <end position="85"/>
    </location>
</feature>
<feature type="transmembrane region" description="Helical" evidence="8">
    <location>
        <begin position="1013"/>
        <end position="1038"/>
    </location>
</feature>
<feature type="domain" description="Glycosyl hydrolase family 30 TIM-barrel" evidence="10">
    <location>
        <begin position="1454"/>
        <end position="1722"/>
    </location>
</feature>
<dbReference type="OrthoDB" id="193091at2759"/>
<dbReference type="Proteomes" id="UP000007800">
    <property type="component" value="Unassembled WGS sequence"/>
</dbReference>
<feature type="transmembrane region" description="Helical" evidence="8">
    <location>
        <begin position="487"/>
        <end position="511"/>
    </location>
</feature>
<dbReference type="InterPro" id="IPR002077">
    <property type="entry name" value="VDCCAlpha1"/>
</dbReference>
<dbReference type="GO" id="GO:0005245">
    <property type="term" value="F:voltage-gated calcium channel activity"/>
    <property type="evidence" value="ECO:0007669"/>
    <property type="project" value="InterPro"/>
</dbReference>
<evidence type="ECO:0000256" key="3">
    <source>
        <dbReference type="ARBA" id="ARBA00022989"/>
    </source>
</evidence>
<proteinExistence type="inferred from homology"/>
<dbReference type="GO" id="GO:0001518">
    <property type="term" value="C:voltage-gated sodium channel complex"/>
    <property type="evidence" value="ECO:0007669"/>
    <property type="project" value="TreeGrafter"/>
</dbReference>
<evidence type="ECO:0000313" key="11">
    <source>
        <dbReference type="EMBL" id="EER20509.1"/>
    </source>
</evidence>
<feature type="transmembrane region" description="Helical" evidence="8">
    <location>
        <begin position="1213"/>
        <end position="1238"/>
    </location>
</feature>
<evidence type="ECO:0000256" key="4">
    <source>
        <dbReference type="ARBA" id="ARBA00023136"/>
    </source>
</evidence>
<comment type="similarity">
    <text evidence="6">Belongs to the calcium channel alpha-1 subunit (TC 1.A.1.11) family.</text>
</comment>
<keyword evidence="6" id="KW-0851">Voltage-gated channel</keyword>
<dbReference type="InterPro" id="IPR043203">
    <property type="entry name" value="VGCC_Ca_Na"/>
</dbReference>
<evidence type="ECO:0000256" key="7">
    <source>
        <dbReference type="SAM" id="MobiDB-lite"/>
    </source>
</evidence>
<feature type="domain" description="Ion transport" evidence="9">
    <location>
        <begin position="1097"/>
        <end position="1366"/>
    </location>
</feature>
<feature type="transmembrane region" description="Helical" evidence="8">
    <location>
        <begin position="1124"/>
        <end position="1142"/>
    </location>
</feature>
<name>C5K587_PERM5</name>
<keyword evidence="5" id="KW-0479">Metal-binding</keyword>
<evidence type="ECO:0000259" key="10">
    <source>
        <dbReference type="Pfam" id="PF02055"/>
    </source>
</evidence>
<organism evidence="12">
    <name type="scientific">Perkinsus marinus (strain ATCC 50983 / TXsc)</name>
    <dbReference type="NCBI Taxonomy" id="423536"/>
    <lineage>
        <taxon>Eukaryota</taxon>
        <taxon>Sar</taxon>
        <taxon>Alveolata</taxon>
        <taxon>Perkinsozoa</taxon>
        <taxon>Perkinsea</taxon>
        <taxon>Perkinsida</taxon>
        <taxon>Perkinsidae</taxon>
        <taxon>Perkinsus</taxon>
    </lineage>
</organism>
<dbReference type="SUPFAM" id="SSF81324">
    <property type="entry name" value="Voltage-gated potassium channels"/>
    <property type="match status" value="3"/>
</dbReference>